<protein>
    <recommendedName>
        <fullName evidence="3">Transmembrane protein</fullName>
    </recommendedName>
</protein>
<evidence type="ECO:0008006" key="3">
    <source>
        <dbReference type="Google" id="ProtNLM"/>
    </source>
</evidence>
<keyword evidence="1" id="KW-0472">Membrane</keyword>
<feature type="transmembrane region" description="Helical" evidence="1">
    <location>
        <begin position="74"/>
        <end position="90"/>
    </location>
</feature>
<accession>A0AAU8FNV6</accession>
<dbReference type="RefSeq" id="WP_353720507.1">
    <property type="nucleotide sequence ID" value="NZ_CP159289.1"/>
</dbReference>
<dbReference type="EMBL" id="CP159289">
    <property type="protein sequence ID" value="XCH25204.1"/>
    <property type="molecule type" value="Genomic_DNA"/>
</dbReference>
<evidence type="ECO:0000313" key="2">
    <source>
        <dbReference type="EMBL" id="XCH25204.1"/>
    </source>
</evidence>
<name>A0AAU8FNV6_9BACT</name>
<dbReference type="AlphaFoldDB" id="A0AAU8FNV6"/>
<organism evidence="2">
    <name type="scientific">Dyadobacter sp. 676</name>
    <dbReference type="NCBI Taxonomy" id="3088362"/>
    <lineage>
        <taxon>Bacteria</taxon>
        <taxon>Pseudomonadati</taxon>
        <taxon>Bacteroidota</taxon>
        <taxon>Cytophagia</taxon>
        <taxon>Cytophagales</taxon>
        <taxon>Spirosomataceae</taxon>
        <taxon>Dyadobacter</taxon>
    </lineage>
</organism>
<gene>
    <name evidence="2" type="ORF">ABV298_01870</name>
</gene>
<keyword evidence="1" id="KW-0812">Transmembrane</keyword>
<sequence>MNETYAHLLPRFGTKRGFSVPSNGVAAPRGFLLVANVVSKNTQASQVPPAVNTRRLRNRQLFCNRNSYKQGRSPANTFFILFFIPIYFGMV</sequence>
<evidence type="ECO:0000256" key="1">
    <source>
        <dbReference type="SAM" id="Phobius"/>
    </source>
</evidence>
<reference evidence="2" key="1">
    <citation type="submission" date="2024-06" db="EMBL/GenBank/DDBJ databases">
        <title>Sequencing and assembly of the genome of Dyadobacter sp. strain 676, a symbiont of Cyamopsis tetragonoloba.</title>
        <authorList>
            <person name="Guro P."/>
            <person name="Sazanova A."/>
            <person name="Kuznetsova I."/>
            <person name="Belimov A."/>
            <person name="Safronova V."/>
        </authorList>
    </citation>
    <scope>NUCLEOTIDE SEQUENCE</scope>
    <source>
        <strain evidence="2">676</strain>
    </source>
</reference>
<keyword evidence="1" id="KW-1133">Transmembrane helix</keyword>
<proteinExistence type="predicted"/>